<accession>A0ABN2W6S6</accession>
<keyword evidence="5" id="KW-0460">Magnesium</keyword>
<keyword evidence="7" id="KW-0501">Molybdenum cofactor biosynthesis</keyword>
<dbReference type="Gene3D" id="3.10.580.10">
    <property type="entry name" value="CBS-domain"/>
    <property type="match status" value="1"/>
</dbReference>
<evidence type="ECO:0000256" key="7">
    <source>
        <dbReference type="ARBA" id="ARBA00023150"/>
    </source>
</evidence>
<evidence type="ECO:0000256" key="6">
    <source>
        <dbReference type="ARBA" id="ARBA00023134"/>
    </source>
</evidence>
<dbReference type="InterPro" id="IPR013482">
    <property type="entry name" value="Molybde_CF_guanTrfase"/>
</dbReference>
<evidence type="ECO:0000313" key="11">
    <source>
        <dbReference type="Proteomes" id="UP001501480"/>
    </source>
</evidence>
<keyword evidence="1" id="KW-0963">Cytoplasm</keyword>
<keyword evidence="8" id="KW-0129">CBS domain</keyword>
<dbReference type="PANTHER" id="PTHR19136:SF81">
    <property type="entry name" value="MOLYBDENUM COFACTOR GUANYLYLTRANSFERASE"/>
    <property type="match status" value="1"/>
</dbReference>
<proteinExistence type="predicted"/>
<dbReference type="EMBL" id="BAAAPY010000015">
    <property type="protein sequence ID" value="GAA2085234.1"/>
    <property type="molecule type" value="Genomic_DNA"/>
</dbReference>
<evidence type="ECO:0000256" key="2">
    <source>
        <dbReference type="ARBA" id="ARBA00022679"/>
    </source>
</evidence>
<evidence type="ECO:0000259" key="9">
    <source>
        <dbReference type="PROSITE" id="PS51371"/>
    </source>
</evidence>
<name>A0ABN2W6S6_9ACTN</name>
<dbReference type="SUPFAM" id="SSF53448">
    <property type="entry name" value="Nucleotide-diphospho-sugar transferases"/>
    <property type="match status" value="1"/>
</dbReference>
<dbReference type="PANTHER" id="PTHR19136">
    <property type="entry name" value="MOLYBDENUM COFACTOR GUANYLYLTRANSFERASE"/>
    <property type="match status" value="1"/>
</dbReference>
<sequence>MVAGRTLLEHALAACGGAGTRVVVGPSREDLQDDDLVQVREDPPFGGPVAALAAAMDRVRAPVVLVLACDMPDVASAVQSLLAEPMGEAEAVLAEDDGRVQYLVGLYRRDALERALAATSASGASMRSLLSGLALRTVPVPTGSTGDVDHPEDLRAFRGRARGSTVAEAMLPTPTVLGPAATVADVRTFFQRERVHLAIVADGLGTVLTTLVRDDVAGVDDAVPAVDVGRWRDRWVGPDESVEPVRERMVRDGVRRLVVVDEDRRLLGLLCLKRRLTGFCSSDDVAARRSDEVSARSTA</sequence>
<keyword evidence="6" id="KW-0342">GTP-binding</keyword>
<evidence type="ECO:0000313" key="10">
    <source>
        <dbReference type="EMBL" id="GAA2085234.1"/>
    </source>
</evidence>
<dbReference type="InterPro" id="IPR029044">
    <property type="entry name" value="Nucleotide-diphossugar_trans"/>
</dbReference>
<dbReference type="CDD" id="cd02503">
    <property type="entry name" value="MobA"/>
    <property type="match status" value="1"/>
</dbReference>
<evidence type="ECO:0000256" key="8">
    <source>
        <dbReference type="PROSITE-ProRule" id="PRU00703"/>
    </source>
</evidence>
<dbReference type="InterPro" id="IPR025877">
    <property type="entry name" value="MobA-like_NTP_Trfase"/>
</dbReference>
<dbReference type="PROSITE" id="PS51371">
    <property type="entry name" value="CBS"/>
    <property type="match status" value="1"/>
</dbReference>
<keyword evidence="4" id="KW-0547">Nucleotide-binding</keyword>
<feature type="domain" description="CBS" evidence="9">
    <location>
        <begin position="228"/>
        <end position="285"/>
    </location>
</feature>
<evidence type="ECO:0000256" key="3">
    <source>
        <dbReference type="ARBA" id="ARBA00022723"/>
    </source>
</evidence>
<evidence type="ECO:0000256" key="5">
    <source>
        <dbReference type="ARBA" id="ARBA00022842"/>
    </source>
</evidence>
<gene>
    <name evidence="10" type="ORF">GCM10009821_28430</name>
</gene>
<dbReference type="Pfam" id="PF12804">
    <property type="entry name" value="NTP_transf_3"/>
    <property type="match status" value="1"/>
</dbReference>
<organism evidence="10 11">
    <name type="scientific">Aeromicrobium halocynthiae</name>
    <dbReference type="NCBI Taxonomy" id="560557"/>
    <lineage>
        <taxon>Bacteria</taxon>
        <taxon>Bacillati</taxon>
        <taxon>Actinomycetota</taxon>
        <taxon>Actinomycetes</taxon>
        <taxon>Propionibacteriales</taxon>
        <taxon>Nocardioidaceae</taxon>
        <taxon>Aeromicrobium</taxon>
    </lineage>
</organism>
<keyword evidence="3" id="KW-0479">Metal-binding</keyword>
<evidence type="ECO:0000256" key="1">
    <source>
        <dbReference type="ARBA" id="ARBA00022490"/>
    </source>
</evidence>
<dbReference type="InterPro" id="IPR000644">
    <property type="entry name" value="CBS_dom"/>
</dbReference>
<dbReference type="SUPFAM" id="SSF54631">
    <property type="entry name" value="CBS-domain pair"/>
    <property type="match status" value="1"/>
</dbReference>
<keyword evidence="11" id="KW-1185">Reference proteome</keyword>
<protein>
    <recommendedName>
        <fullName evidence="9">CBS domain-containing protein</fullName>
    </recommendedName>
</protein>
<dbReference type="InterPro" id="IPR046342">
    <property type="entry name" value="CBS_dom_sf"/>
</dbReference>
<evidence type="ECO:0000256" key="4">
    <source>
        <dbReference type="ARBA" id="ARBA00022741"/>
    </source>
</evidence>
<dbReference type="Pfam" id="PF00571">
    <property type="entry name" value="CBS"/>
    <property type="match status" value="1"/>
</dbReference>
<comment type="caution">
    <text evidence="10">The sequence shown here is derived from an EMBL/GenBank/DDBJ whole genome shotgun (WGS) entry which is preliminary data.</text>
</comment>
<dbReference type="Gene3D" id="3.90.550.10">
    <property type="entry name" value="Spore Coat Polysaccharide Biosynthesis Protein SpsA, Chain A"/>
    <property type="match status" value="1"/>
</dbReference>
<keyword evidence="2" id="KW-0808">Transferase</keyword>
<dbReference type="Proteomes" id="UP001501480">
    <property type="component" value="Unassembled WGS sequence"/>
</dbReference>
<reference evidence="10 11" key="1">
    <citation type="journal article" date="2019" name="Int. J. Syst. Evol. Microbiol.">
        <title>The Global Catalogue of Microorganisms (GCM) 10K type strain sequencing project: providing services to taxonomists for standard genome sequencing and annotation.</title>
        <authorList>
            <consortium name="The Broad Institute Genomics Platform"/>
            <consortium name="The Broad Institute Genome Sequencing Center for Infectious Disease"/>
            <person name="Wu L."/>
            <person name="Ma J."/>
        </authorList>
    </citation>
    <scope>NUCLEOTIDE SEQUENCE [LARGE SCALE GENOMIC DNA]</scope>
    <source>
        <strain evidence="10 11">JCM 15749</strain>
    </source>
</reference>